<protein>
    <submittedName>
        <fullName evidence="1">Uncharacterized protein</fullName>
    </submittedName>
</protein>
<gene>
    <name evidence="1" type="ORF">NPIL_490761</name>
</gene>
<proteinExistence type="predicted"/>
<keyword evidence="2" id="KW-1185">Reference proteome</keyword>
<dbReference type="Proteomes" id="UP000887013">
    <property type="component" value="Unassembled WGS sequence"/>
</dbReference>
<evidence type="ECO:0000313" key="2">
    <source>
        <dbReference type="Proteomes" id="UP000887013"/>
    </source>
</evidence>
<sequence>MSATSHSLSGICATREVSHIGGKVSWGSILHESHVCVFVWSMKQAAINQEAFTPERQGTVRLLNDLAMDNGQPFDYQRYMAIH</sequence>
<comment type="caution">
    <text evidence="1">The sequence shown here is derived from an EMBL/GenBank/DDBJ whole genome shotgun (WGS) entry which is preliminary data.</text>
</comment>
<reference evidence="1" key="1">
    <citation type="submission" date="2020-08" db="EMBL/GenBank/DDBJ databases">
        <title>Multicomponent nature underlies the extraordinary mechanical properties of spider dragline silk.</title>
        <authorList>
            <person name="Kono N."/>
            <person name="Nakamura H."/>
            <person name="Mori M."/>
            <person name="Yoshida Y."/>
            <person name="Ohtoshi R."/>
            <person name="Malay A.D."/>
            <person name="Moran D.A.P."/>
            <person name="Tomita M."/>
            <person name="Numata K."/>
            <person name="Arakawa K."/>
        </authorList>
    </citation>
    <scope>NUCLEOTIDE SEQUENCE</scope>
</reference>
<evidence type="ECO:0000313" key="1">
    <source>
        <dbReference type="EMBL" id="GFU02210.1"/>
    </source>
</evidence>
<accession>A0A8X6Q203</accession>
<organism evidence="1 2">
    <name type="scientific">Nephila pilipes</name>
    <name type="common">Giant wood spider</name>
    <name type="synonym">Nephila maculata</name>
    <dbReference type="NCBI Taxonomy" id="299642"/>
    <lineage>
        <taxon>Eukaryota</taxon>
        <taxon>Metazoa</taxon>
        <taxon>Ecdysozoa</taxon>
        <taxon>Arthropoda</taxon>
        <taxon>Chelicerata</taxon>
        <taxon>Arachnida</taxon>
        <taxon>Araneae</taxon>
        <taxon>Araneomorphae</taxon>
        <taxon>Entelegynae</taxon>
        <taxon>Araneoidea</taxon>
        <taxon>Nephilidae</taxon>
        <taxon>Nephila</taxon>
    </lineage>
</organism>
<dbReference type="EMBL" id="BMAW01076585">
    <property type="protein sequence ID" value="GFU02210.1"/>
    <property type="molecule type" value="Genomic_DNA"/>
</dbReference>
<dbReference type="AlphaFoldDB" id="A0A8X6Q203"/>
<name>A0A8X6Q203_NEPPI</name>